<keyword evidence="3" id="KW-1185">Reference proteome</keyword>
<comment type="caution">
    <text evidence="2">The sequence shown here is derived from an EMBL/GenBank/DDBJ whole genome shotgun (WGS) entry which is preliminary data.</text>
</comment>
<keyword evidence="1" id="KW-0732">Signal</keyword>
<name>A0A822ZZZ1_NELNU</name>
<dbReference type="EMBL" id="DUZY01000008">
    <property type="protein sequence ID" value="DAD48659.1"/>
    <property type="molecule type" value="Genomic_DNA"/>
</dbReference>
<proteinExistence type="predicted"/>
<feature type="signal peptide" evidence="1">
    <location>
        <begin position="1"/>
        <end position="17"/>
    </location>
</feature>
<feature type="chain" id="PRO_5032965459" evidence="1">
    <location>
        <begin position="18"/>
        <end position="43"/>
    </location>
</feature>
<sequence length="43" mass="4717">MVLVKLFSLASVRIGASLPCYSKFCAKLKVLALARTISFDELL</sequence>
<dbReference type="AlphaFoldDB" id="A0A822ZZZ1"/>
<gene>
    <name evidence="2" type="ORF">HUJ06_018596</name>
</gene>
<accession>A0A822ZZZ1</accession>
<evidence type="ECO:0000313" key="3">
    <source>
        <dbReference type="Proteomes" id="UP000607653"/>
    </source>
</evidence>
<evidence type="ECO:0000313" key="2">
    <source>
        <dbReference type="EMBL" id="DAD48659.1"/>
    </source>
</evidence>
<reference evidence="2 3" key="1">
    <citation type="journal article" date="2020" name="Mol. Biol. Evol.">
        <title>Distinct Expression and Methylation Patterns for Genes with Different Fates following a Single Whole-Genome Duplication in Flowering Plants.</title>
        <authorList>
            <person name="Shi T."/>
            <person name="Rahmani R.S."/>
            <person name="Gugger P.F."/>
            <person name="Wang M."/>
            <person name="Li H."/>
            <person name="Zhang Y."/>
            <person name="Li Z."/>
            <person name="Wang Q."/>
            <person name="Van de Peer Y."/>
            <person name="Marchal K."/>
            <person name="Chen J."/>
        </authorList>
    </citation>
    <scope>NUCLEOTIDE SEQUENCE [LARGE SCALE GENOMIC DNA]</scope>
    <source>
        <tissue evidence="2">Leaf</tissue>
    </source>
</reference>
<dbReference type="Proteomes" id="UP000607653">
    <property type="component" value="Unassembled WGS sequence"/>
</dbReference>
<evidence type="ECO:0000256" key="1">
    <source>
        <dbReference type="SAM" id="SignalP"/>
    </source>
</evidence>
<protein>
    <submittedName>
        <fullName evidence="2">Uncharacterized protein</fullName>
    </submittedName>
</protein>
<organism evidence="2 3">
    <name type="scientific">Nelumbo nucifera</name>
    <name type="common">Sacred lotus</name>
    <dbReference type="NCBI Taxonomy" id="4432"/>
    <lineage>
        <taxon>Eukaryota</taxon>
        <taxon>Viridiplantae</taxon>
        <taxon>Streptophyta</taxon>
        <taxon>Embryophyta</taxon>
        <taxon>Tracheophyta</taxon>
        <taxon>Spermatophyta</taxon>
        <taxon>Magnoliopsida</taxon>
        <taxon>Proteales</taxon>
        <taxon>Nelumbonaceae</taxon>
        <taxon>Nelumbo</taxon>
    </lineage>
</organism>